<dbReference type="InterPro" id="IPR015339">
    <property type="entry name" value="Immunomodulatory_FIP-Fve_fun"/>
</dbReference>
<dbReference type="InterPro" id="IPR053742">
    <property type="entry name" value="Fungal_ImmunoLectin_sf"/>
</dbReference>
<dbReference type="SMR" id="A0A0C2WQ98"/>
<protein>
    <submittedName>
        <fullName evidence="1">Uncharacterized protein</fullName>
    </submittedName>
</protein>
<gene>
    <name evidence="1" type="ORF">M378DRAFT_79184</name>
</gene>
<dbReference type="GO" id="GO:0002682">
    <property type="term" value="P:regulation of immune system process"/>
    <property type="evidence" value="ECO:0007669"/>
    <property type="project" value="InterPro"/>
</dbReference>
<dbReference type="AlphaFoldDB" id="A0A0C2WQ98"/>
<proteinExistence type="predicted"/>
<dbReference type="GO" id="GO:0030246">
    <property type="term" value="F:carbohydrate binding"/>
    <property type="evidence" value="ECO:0007669"/>
    <property type="project" value="InterPro"/>
</dbReference>
<reference evidence="1 2" key="1">
    <citation type="submission" date="2014-04" db="EMBL/GenBank/DDBJ databases">
        <title>Evolutionary Origins and Diversification of the Mycorrhizal Mutualists.</title>
        <authorList>
            <consortium name="DOE Joint Genome Institute"/>
            <consortium name="Mycorrhizal Genomics Consortium"/>
            <person name="Kohler A."/>
            <person name="Kuo A."/>
            <person name="Nagy L.G."/>
            <person name="Floudas D."/>
            <person name="Copeland A."/>
            <person name="Barry K.W."/>
            <person name="Cichocki N."/>
            <person name="Veneault-Fourrey C."/>
            <person name="LaButti K."/>
            <person name="Lindquist E.A."/>
            <person name="Lipzen A."/>
            <person name="Lundell T."/>
            <person name="Morin E."/>
            <person name="Murat C."/>
            <person name="Riley R."/>
            <person name="Ohm R."/>
            <person name="Sun H."/>
            <person name="Tunlid A."/>
            <person name="Henrissat B."/>
            <person name="Grigoriev I.V."/>
            <person name="Hibbett D.S."/>
            <person name="Martin F."/>
        </authorList>
    </citation>
    <scope>NUCLEOTIDE SEQUENCE [LARGE SCALE GENOMIC DNA]</scope>
    <source>
        <strain evidence="1 2">Koide BX008</strain>
    </source>
</reference>
<dbReference type="InterPro" id="IPR036344">
    <property type="entry name" value="FIP_sf"/>
</dbReference>
<dbReference type="HOGENOM" id="CLU_2145456_0_0_1"/>
<dbReference type="OrthoDB" id="10261027at2759"/>
<keyword evidence="2" id="KW-1185">Reference proteome</keyword>
<accession>A0A0C2WQ98</accession>
<sequence length="114" mass="12780">MSLTDTNEALAFLLVSQIKKIHFDYTPNYYRPMPGFTDAVTFPKVLADKAYEYQVIVDGVSKGIRRDYSVAPDGSQKVNFLGYNEGHGILNSSNTQVYVVDPETNIAYYILTVS</sequence>
<dbReference type="SUPFAM" id="SSF101542">
    <property type="entry name" value="Fungal immunomodulatory protein, FIP"/>
    <property type="match status" value="1"/>
</dbReference>
<organism evidence="1 2">
    <name type="scientific">Amanita muscaria (strain Koide BX008)</name>
    <dbReference type="NCBI Taxonomy" id="946122"/>
    <lineage>
        <taxon>Eukaryota</taxon>
        <taxon>Fungi</taxon>
        <taxon>Dikarya</taxon>
        <taxon>Basidiomycota</taxon>
        <taxon>Agaricomycotina</taxon>
        <taxon>Agaricomycetes</taxon>
        <taxon>Agaricomycetidae</taxon>
        <taxon>Agaricales</taxon>
        <taxon>Pluteineae</taxon>
        <taxon>Amanitaceae</taxon>
        <taxon>Amanita</taxon>
    </lineage>
</organism>
<name>A0A0C2WQ98_AMAMK</name>
<dbReference type="Gene3D" id="2.60.40.1790">
    <property type="entry name" value="Fungal immunomodulatory protein Fve"/>
    <property type="match status" value="1"/>
</dbReference>
<dbReference type="InParanoid" id="A0A0C2WQ98"/>
<dbReference type="Proteomes" id="UP000054549">
    <property type="component" value="Unassembled WGS sequence"/>
</dbReference>
<dbReference type="EMBL" id="KN818255">
    <property type="protein sequence ID" value="KIL63837.1"/>
    <property type="molecule type" value="Genomic_DNA"/>
</dbReference>
<evidence type="ECO:0000313" key="2">
    <source>
        <dbReference type="Proteomes" id="UP000054549"/>
    </source>
</evidence>
<dbReference type="Pfam" id="PF09259">
    <property type="entry name" value="Fve"/>
    <property type="match status" value="1"/>
</dbReference>
<evidence type="ECO:0000313" key="1">
    <source>
        <dbReference type="EMBL" id="KIL63837.1"/>
    </source>
</evidence>